<reference evidence="1" key="2">
    <citation type="submission" date="2020-09" db="EMBL/GenBank/DDBJ databases">
        <authorList>
            <person name="Sun Q."/>
            <person name="Zhou Y."/>
        </authorList>
    </citation>
    <scope>NUCLEOTIDE SEQUENCE</scope>
    <source>
        <strain evidence="1">CGMCC 4.7308</strain>
    </source>
</reference>
<dbReference type="AlphaFoldDB" id="A0A917WMY0"/>
<dbReference type="NCBIfam" id="NF040893">
    <property type="entry name" value="SAVMC3_10250"/>
    <property type="match status" value="1"/>
</dbReference>
<sequence>MRNFLYISEEKIENLHAQLIAQRRPSLRDRLAPTVGVNTGVFSLGVTARQIDLNLYHKLERVCHELQVDGKIHDISIEPAEGYIRGTCIVAWGFWPRRLHNYAEVAFFIGYPDSRTILGLGGSAYHTTERQGDRGSKFANSSQGALMTFLKERSEPHGDSASNGAPAWSVDIGEADFFNQDLTRLAEIEFVAKVLEYEPSDYTGYRCILASPIYIAETERPVSPLMKMSFNHQRASYARAHALQSGFGTFRHSLMRSRYQPSLLAPPSDKVWLPPEPTDK</sequence>
<accession>A0A917WMY0</accession>
<name>A0A917WMY0_9ACTN</name>
<gene>
    <name evidence="1" type="ORF">GCM10011594_40100</name>
</gene>
<keyword evidence="2" id="KW-1185">Reference proteome</keyword>
<evidence type="ECO:0000313" key="2">
    <source>
        <dbReference type="Proteomes" id="UP000655208"/>
    </source>
</evidence>
<evidence type="ECO:0000313" key="1">
    <source>
        <dbReference type="EMBL" id="GGM16077.1"/>
    </source>
</evidence>
<reference evidence="1" key="1">
    <citation type="journal article" date="2014" name="Int. J. Syst. Evol. Microbiol.">
        <title>Complete genome sequence of Corynebacterium casei LMG S-19264T (=DSM 44701T), isolated from a smear-ripened cheese.</title>
        <authorList>
            <consortium name="US DOE Joint Genome Institute (JGI-PGF)"/>
            <person name="Walter F."/>
            <person name="Albersmeier A."/>
            <person name="Kalinowski J."/>
            <person name="Ruckert C."/>
        </authorList>
    </citation>
    <scope>NUCLEOTIDE SEQUENCE</scope>
    <source>
        <strain evidence="1">CGMCC 4.7308</strain>
    </source>
</reference>
<organism evidence="1 2">
    <name type="scientific">Nakamurella endophytica</name>
    <dbReference type="NCBI Taxonomy" id="1748367"/>
    <lineage>
        <taxon>Bacteria</taxon>
        <taxon>Bacillati</taxon>
        <taxon>Actinomycetota</taxon>
        <taxon>Actinomycetes</taxon>
        <taxon>Nakamurellales</taxon>
        <taxon>Nakamurellaceae</taxon>
        <taxon>Nakamurella</taxon>
    </lineage>
</organism>
<dbReference type="EMBL" id="BMNA01000015">
    <property type="protein sequence ID" value="GGM16077.1"/>
    <property type="molecule type" value="Genomic_DNA"/>
</dbReference>
<dbReference type="Proteomes" id="UP000655208">
    <property type="component" value="Unassembled WGS sequence"/>
</dbReference>
<proteinExistence type="predicted"/>
<dbReference type="Pfam" id="PF22880">
    <property type="entry name" value="DUF7019"/>
    <property type="match status" value="1"/>
</dbReference>
<dbReference type="InterPro" id="IPR054284">
    <property type="entry name" value="DUF7019"/>
</dbReference>
<dbReference type="RefSeq" id="WP_188944645.1">
    <property type="nucleotide sequence ID" value="NZ_BMNA01000015.1"/>
</dbReference>
<protein>
    <submittedName>
        <fullName evidence="1">Uncharacterized protein</fullName>
    </submittedName>
</protein>
<comment type="caution">
    <text evidence="1">The sequence shown here is derived from an EMBL/GenBank/DDBJ whole genome shotgun (WGS) entry which is preliminary data.</text>
</comment>